<keyword evidence="2 4" id="KW-0808">Transferase</keyword>
<comment type="caution">
    <text evidence="4">Lacks conserved residue(s) required for the propagation of feature annotation.</text>
</comment>
<organism evidence="6">
    <name type="scientific">Salix viminalis</name>
    <name type="common">Common osier</name>
    <name type="synonym">Basket willow</name>
    <dbReference type="NCBI Taxonomy" id="40686"/>
    <lineage>
        <taxon>Eukaryota</taxon>
        <taxon>Viridiplantae</taxon>
        <taxon>Streptophyta</taxon>
        <taxon>Embryophyta</taxon>
        <taxon>Tracheophyta</taxon>
        <taxon>Spermatophyta</taxon>
        <taxon>Magnoliopsida</taxon>
        <taxon>eudicotyledons</taxon>
        <taxon>Gunneridae</taxon>
        <taxon>Pentapetalae</taxon>
        <taxon>rosids</taxon>
        <taxon>fabids</taxon>
        <taxon>Malpighiales</taxon>
        <taxon>Salicaceae</taxon>
        <taxon>Saliceae</taxon>
        <taxon>Salix</taxon>
    </lineage>
</organism>
<dbReference type="GO" id="GO:0003723">
    <property type="term" value="F:RNA binding"/>
    <property type="evidence" value="ECO:0007669"/>
    <property type="project" value="TreeGrafter"/>
</dbReference>
<feature type="domain" description="Methyltransferase" evidence="5">
    <location>
        <begin position="158"/>
        <end position="206"/>
    </location>
</feature>
<dbReference type="Pfam" id="PF13847">
    <property type="entry name" value="Methyltransf_31"/>
    <property type="match status" value="1"/>
</dbReference>
<protein>
    <recommendedName>
        <fullName evidence="5">Methyltransferase domain-containing protein</fullName>
    </recommendedName>
</protein>
<dbReference type="GO" id="GO:0008173">
    <property type="term" value="F:RNA methyltransferase activity"/>
    <property type="evidence" value="ECO:0007669"/>
    <property type="project" value="InterPro"/>
</dbReference>
<evidence type="ECO:0000256" key="2">
    <source>
        <dbReference type="ARBA" id="ARBA00022679"/>
    </source>
</evidence>
<evidence type="ECO:0000313" key="6">
    <source>
        <dbReference type="EMBL" id="VFU34845.1"/>
    </source>
</evidence>
<dbReference type="PANTHER" id="PTHR45904:SF2">
    <property type="entry name" value="TRNA (URACIL-5-)-METHYLTRANSFERASE HOMOLOG A"/>
    <property type="match status" value="1"/>
</dbReference>
<dbReference type="CDD" id="cd02440">
    <property type="entry name" value="AdoMet_MTases"/>
    <property type="match status" value="1"/>
</dbReference>
<dbReference type="EMBL" id="CAADRP010001079">
    <property type="protein sequence ID" value="VFU34845.1"/>
    <property type="molecule type" value="Genomic_DNA"/>
</dbReference>
<keyword evidence="1 4" id="KW-0489">Methyltransferase</keyword>
<evidence type="ECO:0000256" key="3">
    <source>
        <dbReference type="ARBA" id="ARBA00022691"/>
    </source>
</evidence>
<dbReference type="PANTHER" id="PTHR45904">
    <property type="entry name" value="TRNA (URACIL-5-)-METHYLTRANSFERASE"/>
    <property type="match status" value="1"/>
</dbReference>
<dbReference type="GO" id="GO:0032259">
    <property type="term" value="P:methylation"/>
    <property type="evidence" value="ECO:0007669"/>
    <property type="project" value="UniProtKB-KW"/>
</dbReference>
<evidence type="ECO:0000256" key="1">
    <source>
        <dbReference type="ARBA" id="ARBA00022603"/>
    </source>
</evidence>
<dbReference type="PROSITE" id="PS51687">
    <property type="entry name" value="SAM_MT_RNA_M5U"/>
    <property type="match status" value="1"/>
</dbReference>
<dbReference type="InterPro" id="IPR010280">
    <property type="entry name" value="U5_MeTrfase_fam"/>
</dbReference>
<proteinExistence type="inferred from homology"/>
<evidence type="ECO:0000259" key="5">
    <source>
        <dbReference type="Pfam" id="PF13847"/>
    </source>
</evidence>
<comment type="similarity">
    <text evidence="4">Belongs to the class I-like SAM-binding methyltransferase superfamily. RNA M5U methyltransferase family.</text>
</comment>
<feature type="binding site" evidence="4">
    <location>
        <position position="182"/>
    </location>
    <ligand>
        <name>S-adenosyl-L-methionine</name>
        <dbReference type="ChEBI" id="CHEBI:59789"/>
    </ligand>
</feature>
<dbReference type="InterPro" id="IPR045850">
    <property type="entry name" value="TRM2_met"/>
</dbReference>
<keyword evidence="3 4" id="KW-0949">S-adenosyl-L-methionine</keyword>
<accession>A0A6N2L2Q3</accession>
<dbReference type="InterPro" id="IPR029063">
    <property type="entry name" value="SAM-dependent_MTases_sf"/>
</dbReference>
<dbReference type="AlphaFoldDB" id="A0A6N2L2Q3"/>
<sequence length="211" mass="22231">MPDIANPEAHISEVMPDIANPEAHISEVMLIVQVSSVGFDDDIITNELRGLAHAFTTGAAGNAPPLPLTVFVIQDHQGLSNVAPADAPLRTLLLPNADGGPVVQATSNVVEARIHDYISNLLFSISPTAFFQVNTLAAEKLYSLAGDWAGLGPDSLLFDVCCGTGTIGLTLADRVGMLVGIEMNASAVSDAHRNAEINGIKNCRFVCAKRM</sequence>
<feature type="binding site" evidence="4">
    <location>
        <position position="132"/>
    </location>
    <ligand>
        <name>S-adenosyl-L-methionine</name>
        <dbReference type="ChEBI" id="CHEBI:59789"/>
    </ligand>
</feature>
<dbReference type="SUPFAM" id="SSF53335">
    <property type="entry name" value="S-adenosyl-L-methionine-dependent methyltransferases"/>
    <property type="match status" value="1"/>
</dbReference>
<evidence type="ECO:0000256" key="4">
    <source>
        <dbReference type="PROSITE-ProRule" id="PRU01024"/>
    </source>
</evidence>
<gene>
    <name evidence="6" type="ORF">SVIM_LOCUS170212</name>
</gene>
<dbReference type="GO" id="GO:0006396">
    <property type="term" value="P:RNA processing"/>
    <property type="evidence" value="ECO:0007669"/>
    <property type="project" value="InterPro"/>
</dbReference>
<dbReference type="InterPro" id="IPR025714">
    <property type="entry name" value="Methyltranfer_dom"/>
</dbReference>
<name>A0A6N2L2Q3_SALVM</name>
<reference evidence="6" key="1">
    <citation type="submission" date="2019-03" db="EMBL/GenBank/DDBJ databases">
        <authorList>
            <person name="Mank J."/>
            <person name="Almeida P."/>
        </authorList>
    </citation>
    <scope>NUCLEOTIDE SEQUENCE</scope>
    <source>
        <strain evidence="6">78183</strain>
    </source>
</reference>
<dbReference type="Gene3D" id="3.40.50.150">
    <property type="entry name" value="Vaccinia Virus protein VP39"/>
    <property type="match status" value="1"/>
</dbReference>